<keyword evidence="10" id="KW-1185">Reference proteome</keyword>
<dbReference type="InterPro" id="IPR020929">
    <property type="entry name" value="Ribosomal_uL5_CS"/>
</dbReference>
<dbReference type="AlphaFoldDB" id="A0A5B1CNW3"/>
<comment type="caution">
    <text evidence="9">The sequence shown here is derived from an EMBL/GenBank/DDBJ whole genome shotgun (WGS) entry which is preliminary data.</text>
</comment>
<dbReference type="Proteomes" id="UP000322699">
    <property type="component" value="Unassembled WGS sequence"/>
</dbReference>
<keyword evidence="2 5" id="KW-0689">Ribosomal protein</keyword>
<dbReference type="RefSeq" id="WP_068266884.1">
    <property type="nucleotide sequence ID" value="NZ_LWSK01000135.1"/>
</dbReference>
<evidence type="ECO:0000313" key="10">
    <source>
        <dbReference type="Proteomes" id="UP000322699"/>
    </source>
</evidence>
<accession>A0A5B1CNW3</accession>
<dbReference type="HAMAP" id="MF_01333_B">
    <property type="entry name" value="Ribosomal_uL5_B"/>
    <property type="match status" value="1"/>
</dbReference>
<dbReference type="InterPro" id="IPR022803">
    <property type="entry name" value="Ribosomal_uL5_dom_sf"/>
</dbReference>
<evidence type="ECO:0000256" key="4">
    <source>
        <dbReference type="ARBA" id="ARBA00035245"/>
    </source>
</evidence>
<proteinExistence type="inferred from homology"/>
<dbReference type="InterPro" id="IPR002132">
    <property type="entry name" value="Ribosomal_uL5"/>
</dbReference>
<comment type="similarity">
    <text evidence="1 5 6">Belongs to the universal ribosomal protein uL5 family.</text>
</comment>
<dbReference type="GO" id="GO:0003735">
    <property type="term" value="F:structural constituent of ribosome"/>
    <property type="evidence" value="ECO:0007669"/>
    <property type="project" value="InterPro"/>
</dbReference>
<protein>
    <recommendedName>
        <fullName evidence="4 5">Large ribosomal subunit protein uL5</fullName>
    </recommendedName>
</protein>
<dbReference type="Pfam" id="PF00281">
    <property type="entry name" value="Ribosomal_L5"/>
    <property type="match status" value="1"/>
</dbReference>
<dbReference type="InterPro" id="IPR031309">
    <property type="entry name" value="Ribosomal_uL5_C"/>
</dbReference>
<evidence type="ECO:0000256" key="6">
    <source>
        <dbReference type="RuleBase" id="RU003930"/>
    </source>
</evidence>
<dbReference type="PIRSF" id="PIRSF002161">
    <property type="entry name" value="Ribosomal_L5"/>
    <property type="match status" value="1"/>
</dbReference>
<dbReference type="PROSITE" id="PS00358">
    <property type="entry name" value="RIBOSOMAL_L5"/>
    <property type="match status" value="1"/>
</dbReference>
<dbReference type="InterPro" id="IPR031310">
    <property type="entry name" value="Ribosomal_uL5_N"/>
</dbReference>
<comment type="function">
    <text evidence="5">This is 1 of the proteins that bind and probably mediate the attachment of the 5S RNA into the large ribosomal subunit, where it forms part of the central protuberance. In the 70S ribosome it contacts protein S13 of the 30S subunit (bridge B1b), connecting the 2 subunits; this bridge is implicated in subunit movement. Contacts the P site tRNA; the 5S rRNA and some of its associated proteins might help stabilize positioning of ribosome-bound tRNAs.</text>
</comment>
<name>A0A5B1CNW3_9BACT</name>
<comment type="subunit">
    <text evidence="5">Part of the 50S ribosomal subunit; part of the 5S rRNA/L5/L18/L25 subcomplex. Contacts the 5S rRNA and the P site tRNA. Forms a bridge to the 30S subunit in the 70S ribosome.</text>
</comment>
<evidence type="ECO:0000256" key="1">
    <source>
        <dbReference type="ARBA" id="ARBA00008553"/>
    </source>
</evidence>
<dbReference type="GO" id="GO:1990904">
    <property type="term" value="C:ribonucleoprotein complex"/>
    <property type="evidence" value="ECO:0007669"/>
    <property type="project" value="UniProtKB-KW"/>
</dbReference>
<evidence type="ECO:0000259" key="8">
    <source>
        <dbReference type="Pfam" id="PF00673"/>
    </source>
</evidence>
<evidence type="ECO:0000259" key="7">
    <source>
        <dbReference type="Pfam" id="PF00281"/>
    </source>
</evidence>
<dbReference type="NCBIfam" id="NF000585">
    <property type="entry name" value="PRK00010.1"/>
    <property type="match status" value="1"/>
</dbReference>
<dbReference type="GO" id="GO:0000049">
    <property type="term" value="F:tRNA binding"/>
    <property type="evidence" value="ECO:0007669"/>
    <property type="project" value="UniProtKB-UniRule"/>
</dbReference>
<dbReference type="FunFam" id="3.30.1440.10:FF:000001">
    <property type="entry name" value="50S ribosomal protein L5"/>
    <property type="match status" value="1"/>
</dbReference>
<dbReference type="Gene3D" id="3.30.1440.10">
    <property type="match status" value="1"/>
</dbReference>
<keyword evidence="3 5" id="KW-0687">Ribonucleoprotein</keyword>
<keyword evidence="5" id="KW-0699">rRNA-binding</keyword>
<evidence type="ECO:0000256" key="2">
    <source>
        <dbReference type="ARBA" id="ARBA00022980"/>
    </source>
</evidence>
<reference evidence="9 10" key="1">
    <citation type="submission" date="2019-08" db="EMBL/GenBank/DDBJ databases">
        <title>Deep-cultivation of Planctomycetes and their phenomic and genomic characterization uncovers novel biology.</title>
        <authorList>
            <person name="Wiegand S."/>
            <person name="Jogler M."/>
            <person name="Boedeker C."/>
            <person name="Pinto D."/>
            <person name="Vollmers J."/>
            <person name="Rivas-Marin E."/>
            <person name="Kohn T."/>
            <person name="Peeters S.H."/>
            <person name="Heuer A."/>
            <person name="Rast P."/>
            <person name="Oberbeckmann S."/>
            <person name="Bunk B."/>
            <person name="Jeske O."/>
            <person name="Meyerdierks A."/>
            <person name="Storesund J.E."/>
            <person name="Kallscheuer N."/>
            <person name="Luecker S."/>
            <person name="Lage O.M."/>
            <person name="Pohl T."/>
            <person name="Merkel B.J."/>
            <person name="Hornburger P."/>
            <person name="Mueller R.-W."/>
            <person name="Bruemmer F."/>
            <person name="Labrenz M."/>
            <person name="Spormann A.M."/>
            <person name="Op Den Camp H."/>
            <person name="Overmann J."/>
            <person name="Amann R."/>
            <person name="Jetten M.S.M."/>
            <person name="Mascher T."/>
            <person name="Medema M.H."/>
            <person name="Devos D.P."/>
            <person name="Kaster A.-K."/>
            <person name="Ovreas L."/>
            <person name="Rohde M."/>
            <person name="Galperin M.Y."/>
            <person name="Jogler C."/>
        </authorList>
    </citation>
    <scope>NUCLEOTIDE SEQUENCE [LARGE SCALE GENOMIC DNA]</scope>
    <source>
        <strain evidence="9 10">LF1</strain>
    </source>
</reference>
<feature type="domain" description="Large ribosomal subunit protein uL5 N-terminal" evidence="7">
    <location>
        <begin position="27"/>
        <end position="83"/>
    </location>
</feature>
<feature type="domain" description="Large ribosomal subunit protein uL5 C-terminal" evidence="8">
    <location>
        <begin position="87"/>
        <end position="180"/>
    </location>
</feature>
<dbReference type="GO" id="GO:0006412">
    <property type="term" value="P:translation"/>
    <property type="evidence" value="ECO:0007669"/>
    <property type="project" value="UniProtKB-UniRule"/>
</dbReference>
<dbReference type="OrthoDB" id="9806626at2"/>
<evidence type="ECO:0000313" key="9">
    <source>
        <dbReference type="EMBL" id="KAA1261941.1"/>
    </source>
</evidence>
<organism evidence="9 10">
    <name type="scientific">Rubripirellula obstinata</name>
    <dbReference type="NCBI Taxonomy" id="406547"/>
    <lineage>
        <taxon>Bacteria</taxon>
        <taxon>Pseudomonadati</taxon>
        <taxon>Planctomycetota</taxon>
        <taxon>Planctomycetia</taxon>
        <taxon>Pirellulales</taxon>
        <taxon>Pirellulaceae</taxon>
        <taxon>Rubripirellula</taxon>
    </lineage>
</organism>
<dbReference type="GO" id="GO:0019843">
    <property type="term" value="F:rRNA binding"/>
    <property type="evidence" value="ECO:0007669"/>
    <property type="project" value="UniProtKB-UniRule"/>
</dbReference>
<keyword evidence="5" id="KW-0820">tRNA-binding</keyword>
<dbReference type="PANTHER" id="PTHR11994">
    <property type="entry name" value="60S RIBOSOMAL PROTEIN L11-RELATED"/>
    <property type="match status" value="1"/>
</dbReference>
<dbReference type="GO" id="GO:0005840">
    <property type="term" value="C:ribosome"/>
    <property type="evidence" value="ECO:0007669"/>
    <property type="project" value="UniProtKB-KW"/>
</dbReference>
<gene>
    <name evidence="5 9" type="primary">rplE</name>
    <name evidence="9" type="ORF">LF1_45020</name>
</gene>
<dbReference type="Pfam" id="PF00673">
    <property type="entry name" value="Ribosomal_L5_C"/>
    <property type="match status" value="1"/>
</dbReference>
<dbReference type="SUPFAM" id="SSF55282">
    <property type="entry name" value="RL5-like"/>
    <property type="match status" value="1"/>
</dbReference>
<dbReference type="InterPro" id="IPR020930">
    <property type="entry name" value="Ribosomal_uL5_bac-type"/>
</dbReference>
<sequence length="194" mass="22187">MSDKPRMQVRYEDTIRQAMVEKFGYENPHQIPRLEKITMNMGVGQAIGDKKILDLAVDAMTSISGQKPVLTIARKSIANFRLREGMPIGCMTTIRRQRMYEFMDRLISIVLPRVRDFRGINPKAFDGRGNYTLGLTELLVFPELNPDKFTKPQGMNISIVTSAKNNDEARELLRMFGMPFRELKTKKKEEAAAS</sequence>
<dbReference type="EMBL" id="VRLW01000001">
    <property type="protein sequence ID" value="KAA1261941.1"/>
    <property type="molecule type" value="Genomic_DNA"/>
</dbReference>
<evidence type="ECO:0000256" key="5">
    <source>
        <dbReference type="HAMAP-Rule" id="MF_01333"/>
    </source>
</evidence>
<keyword evidence="5" id="KW-0694">RNA-binding</keyword>
<evidence type="ECO:0000256" key="3">
    <source>
        <dbReference type="ARBA" id="ARBA00023274"/>
    </source>
</evidence>